<name>A0A420EE46_9SPHN</name>
<dbReference type="PANTHER" id="PTHR30273:SF2">
    <property type="entry name" value="PROTEIN FECR"/>
    <property type="match status" value="1"/>
</dbReference>
<comment type="caution">
    <text evidence="4">The sequence shown here is derived from an EMBL/GenBank/DDBJ whole genome shotgun (WGS) entry which is preliminary data.</text>
</comment>
<proteinExistence type="predicted"/>
<dbReference type="AlphaFoldDB" id="A0A420EE46"/>
<evidence type="ECO:0000259" key="2">
    <source>
        <dbReference type="Pfam" id="PF04773"/>
    </source>
</evidence>
<reference evidence="4 5" key="1">
    <citation type="submission" date="2018-09" db="EMBL/GenBank/DDBJ databases">
        <title>Altererythrobacter spongiae sp. nov., isolated from a marine sponge.</title>
        <authorList>
            <person name="Zhuang L."/>
            <person name="Luo L."/>
        </authorList>
    </citation>
    <scope>NUCLEOTIDE SEQUENCE [LARGE SCALE GENOMIC DNA]</scope>
    <source>
        <strain evidence="4 5">HN-Y73</strain>
    </source>
</reference>
<evidence type="ECO:0000313" key="4">
    <source>
        <dbReference type="EMBL" id="RKF18945.1"/>
    </source>
</evidence>
<dbReference type="Pfam" id="PF16220">
    <property type="entry name" value="DUF4880"/>
    <property type="match status" value="1"/>
</dbReference>
<keyword evidence="1" id="KW-0472">Membrane</keyword>
<dbReference type="Gene3D" id="2.60.120.1440">
    <property type="match status" value="1"/>
</dbReference>
<dbReference type="Proteomes" id="UP000284395">
    <property type="component" value="Unassembled WGS sequence"/>
</dbReference>
<gene>
    <name evidence="4" type="ORF">D6851_14215</name>
</gene>
<dbReference type="Pfam" id="PF04773">
    <property type="entry name" value="FecR"/>
    <property type="match status" value="1"/>
</dbReference>
<feature type="transmembrane region" description="Helical" evidence="1">
    <location>
        <begin position="88"/>
        <end position="107"/>
    </location>
</feature>
<keyword evidence="1" id="KW-0812">Transmembrane</keyword>
<protein>
    <submittedName>
        <fullName evidence="4">Iron dicitrate transport regulator FecR</fullName>
    </submittedName>
</protein>
<dbReference type="OrthoDB" id="7346218at2"/>
<dbReference type="RefSeq" id="WP_120325566.1">
    <property type="nucleotide sequence ID" value="NZ_RAPF01000008.1"/>
</dbReference>
<evidence type="ECO:0000256" key="1">
    <source>
        <dbReference type="SAM" id="Phobius"/>
    </source>
</evidence>
<keyword evidence="1" id="KW-1133">Transmembrane helix</keyword>
<feature type="domain" description="FecR N-terminal" evidence="3">
    <location>
        <begin position="9"/>
        <end position="46"/>
    </location>
</feature>
<dbReference type="PANTHER" id="PTHR30273">
    <property type="entry name" value="PERIPLASMIC SIGNAL SENSOR AND SIGMA FACTOR ACTIVATOR FECR-RELATED"/>
    <property type="match status" value="1"/>
</dbReference>
<dbReference type="GO" id="GO:0016989">
    <property type="term" value="F:sigma factor antagonist activity"/>
    <property type="evidence" value="ECO:0007669"/>
    <property type="project" value="TreeGrafter"/>
</dbReference>
<dbReference type="EMBL" id="RAPF01000008">
    <property type="protein sequence ID" value="RKF18945.1"/>
    <property type="molecule type" value="Genomic_DNA"/>
</dbReference>
<dbReference type="InterPro" id="IPR032623">
    <property type="entry name" value="FecR_N"/>
</dbReference>
<dbReference type="InterPro" id="IPR012373">
    <property type="entry name" value="Ferrdict_sens_TM"/>
</dbReference>
<evidence type="ECO:0000313" key="5">
    <source>
        <dbReference type="Proteomes" id="UP000284395"/>
    </source>
</evidence>
<sequence>MAHDNSIREEAIGWAVRTGDPAFADWDDFTEWLERNPAHAAIYDSVMAQMDEAAEALPALPAQADNDEIALPRQNGDPAAPATTRRRWLGGGIALALVAALGSVGLWQMQSGPRVIETGPGEIRMVDIDDGSRIALAGDSAIRLDADHPRQVTLERGQALFTVRHDASRPFEVAVGADRLRDLGTVFDVRLVDGTLRVAVSEGAVMFNPDEQKVPLSPGQQLTSESGSAAYRVASIPLAQVGEWREGRLTFSDAPLRDVAADLSRATGQTFTVTRNMAGRRISGSVLIDPVREDPESLGPLLGVKIVPAVQGWSIQAP</sequence>
<dbReference type="PIRSF" id="PIRSF018266">
    <property type="entry name" value="FecR"/>
    <property type="match status" value="1"/>
</dbReference>
<feature type="domain" description="FecR protein" evidence="2">
    <location>
        <begin position="115"/>
        <end position="205"/>
    </location>
</feature>
<keyword evidence="5" id="KW-1185">Reference proteome</keyword>
<accession>A0A420EE46</accession>
<dbReference type="InterPro" id="IPR006860">
    <property type="entry name" value="FecR"/>
</dbReference>
<evidence type="ECO:0000259" key="3">
    <source>
        <dbReference type="Pfam" id="PF16220"/>
    </source>
</evidence>
<organism evidence="4 5">
    <name type="scientific">Altericroceibacterium spongiae</name>
    <dbReference type="NCBI Taxonomy" id="2320269"/>
    <lineage>
        <taxon>Bacteria</taxon>
        <taxon>Pseudomonadati</taxon>
        <taxon>Pseudomonadota</taxon>
        <taxon>Alphaproteobacteria</taxon>
        <taxon>Sphingomonadales</taxon>
        <taxon>Erythrobacteraceae</taxon>
        <taxon>Altericroceibacterium</taxon>
    </lineage>
</organism>